<accession>A0A1H7KU36</accession>
<dbReference type="EMBL" id="FOAT01000007">
    <property type="protein sequence ID" value="SEK89457.1"/>
    <property type="molecule type" value="Genomic_DNA"/>
</dbReference>
<dbReference type="AlphaFoldDB" id="A0A1H7KU36"/>
<feature type="region of interest" description="Disordered" evidence="1">
    <location>
        <begin position="22"/>
        <end position="56"/>
    </location>
</feature>
<dbReference type="InterPro" id="IPR001763">
    <property type="entry name" value="Rhodanese-like_dom"/>
</dbReference>
<dbReference type="GO" id="GO:0004792">
    <property type="term" value="F:thiosulfate-cyanide sulfurtransferase activity"/>
    <property type="evidence" value="ECO:0007669"/>
    <property type="project" value="TreeGrafter"/>
</dbReference>
<protein>
    <submittedName>
        <fullName evidence="3">Rhodanese-related sulfurtransferase</fullName>
    </submittedName>
</protein>
<dbReference type="SMART" id="SM00450">
    <property type="entry name" value="RHOD"/>
    <property type="match status" value="1"/>
</dbReference>
<evidence type="ECO:0000313" key="4">
    <source>
        <dbReference type="Proteomes" id="UP000186015"/>
    </source>
</evidence>
<reference evidence="3 4" key="1">
    <citation type="submission" date="2016-10" db="EMBL/GenBank/DDBJ databases">
        <authorList>
            <person name="de Groot N.N."/>
        </authorList>
    </citation>
    <scope>NUCLEOTIDE SEQUENCE [LARGE SCALE GENOMIC DNA]</scope>
    <source>
        <strain evidence="3 4">KH2T6</strain>
    </source>
</reference>
<dbReference type="InterPro" id="IPR036873">
    <property type="entry name" value="Rhodanese-like_dom_sf"/>
</dbReference>
<dbReference type="PROSITE" id="PS50206">
    <property type="entry name" value="RHODANESE_3"/>
    <property type="match status" value="1"/>
</dbReference>
<sequence length="155" mass="17332">MKRLIFIFCVIILLTGCGNNVQTSENETASDEKTTVVESSSNTVSSENDSKAQGYTQISQEEAKKMMEANDSHIIVDVRRQDEYDEGHIPNAICIPNENITDTQPAELSDLDQVILVYCRSGRRSKEASQKLFDMGYTHVYEFGGIIDWTGDVAK</sequence>
<dbReference type="SUPFAM" id="SSF52821">
    <property type="entry name" value="Rhodanese/Cell cycle control phosphatase"/>
    <property type="match status" value="1"/>
</dbReference>
<feature type="domain" description="Rhodanese" evidence="2">
    <location>
        <begin position="69"/>
        <end position="154"/>
    </location>
</feature>
<evidence type="ECO:0000259" key="2">
    <source>
        <dbReference type="PROSITE" id="PS50206"/>
    </source>
</evidence>
<dbReference type="PROSITE" id="PS51257">
    <property type="entry name" value="PROKAR_LIPOPROTEIN"/>
    <property type="match status" value="1"/>
</dbReference>
<dbReference type="RefSeq" id="WP_074833127.1">
    <property type="nucleotide sequence ID" value="NZ_FOAT01000007.1"/>
</dbReference>
<dbReference type="OrthoDB" id="9800872at2"/>
<evidence type="ECO:0000313" key="3">
    <source>
        <dbReference type="EMBL" id="SEK89457.1"/>
    </source>
</evidence>
<dbReference type="CDD" id="cd00158">
    <property type="entry name" value="RHOD"/>
    <property type="match status" value="1"/>
</dbReference>
<organism evidence="3 4">
    <name type="scientific">Ruminococcus albus</name>
    <dbReference type="NCBI Taxonomy" id="1264"/>
    <lineage>
        <taxon>Bacteria</taxon>
        <taxon>Bacillati</taxon>
        <taxon>Bacillota</taxon>
        <taxon>Clostridia</taxon>
        <taxon>Eubacteriales</taxon>
        <taxon>Oscillospiraceae</taxon>
        <taxon>Ruminococcus</taxon>
    </lineage>
</organism>
<keyword evidence="3" id="KW-0808">Transferase</keyword>
<dbReference type="PANTHER" id="PTHR44086">
    <property type="entry name" value="THIOSULFATE SULFURTRANSFERASE RDL2, MITOCHONDRIAL-RELATED"/>
    <property type="match status" value="1"/>
</dbReference>
<dbReference type="Pfam" id="PF00581">
    <property type="entry name" value="Rhodanese"/>
    <property type="match status" value="1"/>
</dbReference>
<evidence type="ECO:0000256" key="1">
    <source>
        <dbReference type="SAM" id="MobiDB-lite"/>
    </source>
</evidence>
<dbReference type="Proteomes" id="UP000186015">
    <property type="component" value="Unassembled WGS sequence"/>
</dbReference>
<proteinExistence type="predicted"/>
<dbReference type="PANTHER" id="PTHR44086:SF10">
    <property type="entry name" value="THIOSULFATE SULFURTRANSFERASE_RHODANESE-LIKE DOMAIN-CONTAINING PROTEIN 3"/>
    <property type="match status" value="1"/>
</dbReference>
<gene>
    <name evidence="3" type="ORF">SAMN05216469_10775</name>
</gene>
<dbReference type="Gene3D" id="3.40.250.10">
    <property type="entry name" value="Rhodanese-like domain"/>
    <property type="match status" value="1"/>
</dbReference>
<name>A0A1H7KU36_RUMAL</name>
<feature type="compositionally biased region" description="Low complexity" evidence="1">
    <location>
        <begin position="36"/>
        <end position="47"/>
    </location>
</feature>